<reference evidence="1 2" key="1">
    <citation type="submission" date="2024-08" db="EMBL/GenBank/DDBJ databases">
        <title>Insights into the chromosomal genome structure of Flemingia macrophylla.</title>
        <authorList>
            <person name="Ding Y."/>
            <person name="Zhao Y."/>
            <person name="Bi W."/>
            <person name="Wu M."/>
            <person name="Zhao G."/>
            <person name="Gong Y."/>
            <person name="Li W."/>
            <person name="Zhang P."/>
        </authorList>
    </citation>
    <scope>NUCLEOTIDE SEQUENCE [LARGE SCALE GENOMIC DNA]</scope>
    <source>
        <strain evidence="1">DYQJB</strain>
        <tissue evidence="1">Leaf</tissue>
    </source>
</reference>
<evidence type="ECO:0000313" key="2">
    <source>
        <dbReference type="Proteomes" id="UP001603857"/>
    </source>
</evidence>
<name>A0ABD1L9E3_9FABA</name>
<gene>
    <name evidence="1" type="ORF">Fmac_029098</name>
</gene>
<protein>
    <submittedName>
        <fullName evidence="1">Uncharacterized protein</fullName>
    </submittedName>
</protein>
<proteinExistence type="predicted"/>
<keyword evidence="2" id="KW-1185">Reference proteome</keyword>
<organism evidence="1 2">
    <name type="scientific">Flemingia macrophylla</name>
    <dbReference type="NCBI Taxonomy" id="520843"/>
    <lineage>
        <taxon>Eukaryota</taxon>
        <taxon>Viridiplantae</taxon>
        <taxon>Streptophyta</taxon>
        <taxon>Embryophyta</taxon>
        <taxon>Tracheophyta</taxon>
        <taxon>Spermatophyta</taxon>
        <taxon>Magnoliopsida</taxon>
        <taxon>eudicotyledons</taxon>
        <taxon>Gunneridae</taxon>
        <taxon>Pentapetalae</taxon>
        <taxon>rosids</taxon>
        <taxon>fabids</taxon>
        <taxon>Fabales</taxon>
        <taxon>Fabaceae</taxon>
        <taxon>Papilionoideae</taxon>
        <taxon>50 kb inversion clade</taxon>
        <taxon>NPAAA clade</taxon>
        <taxon>indigoferoid/millettioid clade</taxon>
        <taxon>Phaseoleae</taxon>
        <taxon>Flemingia</taxon>
    </lineage>
</organism>
<dbReference type="EMBL" id="JBGMDY010000010">
    <property type="protein sequence ID" value="KAL2320129.1"/>
    <property type="molecule type" value="Genomic_DNA"/>
</dbReference>
<dbReference type="Proteomes" id="UP001603857">
    <property type="component" value="Unassembled WGS sequence"/>
</dbReference>
<comment type="caution">
    <text evidence="1">The sequence shown here is derived from an EMBL/GenBank/DDBJ whole genome shotgun (WGS) entry which is preliminary data.</text>
</comment>
<accession>A0ABD1L9E3</accession>
<evidence type="ECO:0000313" key="1">
    <source>
        <dbReference type="EMBL" id="KAL2320129.1"/>
    </source>
</evidence>
<dbReference type="AlphaFoldDB" id="A0ABD1L9E3"/>
<sequence length="49" mass="5746">MGNTSTKHREEIESLFSVFPILSHLHFQLSTHTGTNTEVARNNTWQREY</sequence>